<proteinExistence type="predicted"/>
<sequence length="150" mass="16055">MTCVAVMVVELVIPSTRTLSPVVMALAEVELVPFWYVVEDASLTVTFTPADVDIVKLDVDTLPTVPVAPPEAGPDLALDPPPPGPRPPAKPGCPAVAEEEAVAVPLLLLPQATRIAVAASKRKVTLTNVFIFSDSDVRIDIFFPSFYVYE</sequence>
<comment type="caution">
    <text evidence="2">The sequence shown here is derived from an EMBL/GenBank/DDBJ whole genome shotgun (WGS) entry which is preliminary data.</text>
</comment>
<accession>A0ABQ3V625</accession>
<dbReference type="Proteomes" id="UP000654345">
    <property type="component" value="Unassembled WGS sequence"/>
</dbReference>
<feature type="compositionally biased region" description="Pro residues" evidence="1">
    <location>
        <begin position="79"/>
        <end position="91"/>
    </location>
</feature>
<reference evidence="2 3" key="1">
    <citation type="journal article" date="2021" name="Int. J. Syst. Evol. Microbiol.">
        <title>Reticulibacter mediterranei gen. nov., sp. nov., within the new family Reticulibacteraceae fam. nov., and Ktedonospora formicarum gen. nov., sp. nov., Ktedonobacter robiniae sp. nov., Dictyobacter formicarum sp. nov. and Dictyobacter arantiisoli sp. nov., belonging to the class Ktedonobacteria.</title>
        <authorList>
            <person name="Yabe S."/>
            <person name="Zheng Y."/>
            <person name="Wang C.M."/>
            <person name="Sakai Y."/>
            <person name="Abe K."/>
            <person name="Yokota A."/>
            <person name="Donadio S."/>
            <person name="Cavaletti L."/>
            <person name="Monciardini P."/>
        </authorList>
    </citation>
    <scope>NUCLEOTIDE SEQUENCE [LARGE SCALE GENOMIC DNA]</scope>
    <source>
        <strain evidence="2 3">SOSP1-30</strain>
    </source>
</reference>
<evidence type="ECO:0000313" key="2">
    <source>
        <dbReference type="EMBL" id="GHO60363.1"/>
    </source>
</evidence>
<dbReference type="EMBL" id="BNJG01000005">
    <property type="protein sequence ID" value="GHO60363.1"/>
    <property type="molecule type" value="Genomic_DNA"/>
</dbReference>
<gene>
    <name evidence="2" type="ORF">KSB_88380</name>
</gene>
<keyword evidence="3" id="KW-1185">Reference proteome</keyword>
<evidence type="ECO:0000256" key="1">
    <source>
        <dbReference type="SAM" id="MobiDB-lite"/>
    </source>
</evidence>
<evidence type="ECO:0000313" key="3">
    <source>
        <dbReference type="Proteomes" id="UP000654345"/>
    </source>
</evidence>
<protein>
    <recommendedName>
        <fullName evidence="4">Secreted protein</fullName>
    </recommendedName>
</protein>
<feature type="region of interest" description="Disordered" evidence="1">
    <location>
        <begin position="66"/>
        <end position="93"/>
    </location>
</feature>
<organism evidence="2 3">
    <name type="scientific">Ktedonobacter robiniae</name>
    <dbReference type="NCBI Taxonomy" id="2778365"/>
    <lineage>
        <taxon>Bacteria</taxon>
        <taxon>Bacillati</taxon>
        <taxon>Chloroflexota</taxon>
        <taxon>Ktedonobacteria</taxon>
        <taxon>Ktedonobacterales</taxon>
        <taxon>Ktedonobacteraceae</taxon>
        <taxon>Ktedonobacter</taxon>
    </lineage>
</organism>
<evidence type="ECO:0008006" key="4">
    <source>
        <dbReference type="Google" id="ProtNLM"/>
    </source>
</evidence>
<name>A0ABQ3V625_9CHLR</name>